<keyword evidence="1" id="KW-0175">Coiled coil</keyword>
<dbReference type="OrthoDB" id="2963292at2759"/>
<name>A0A8H5B2B8_9AGAR</name>
<keyword evidence="3" id="KW-1185">Reference proteome</keyword>
<reference evidence="2 3" key="1">
    <citation type="journal article" date="2020" name="ISME J.">
        <title>Uncovering the hidden diversity of litter-decomposition mechanisms in mushroom-forming fungi.</title>
        <authorList>
            <person name="Floudas D."/>
            <person name="Bentzer J."/>
            <person name="Ahren D."/>
            <person name="Johansson T."/>
            <person name="Persson P."/>
            <person name="Tunlid A."/>
        </authorList>
    </citation>
    <scope>NUCLEOTIDE SEQUENCE [LARGE SCALE GENOMIC DNA]</scope>
    <source>
        <strain evidence="2 3">CBS 101986</strain>
    </source>
</reference>
<evidence type="ECO:0000256" key="1">
    <source>
        <dbReference type="SAM" id="Coils"/>
    </source>
</evidence>
<accession>A0A8H5B2B8</accession>
<feature type="coiled-coil region" evidence="1">
    <location>
        <begin position="58"/>
        <end position="85"/>
    </location>
</feature>
<evidence type="ECO:0008006" key="4">
    <source>
        <dbReference type="Google" id="ProtNLM"/>
    </source>
</evidence>
<protein>
    <recommendedName>
        <fullName evidence="4">F-box domain-containing protein</fullName>
    </recommendedName>
</protein>
<sequence length="374" mass="41955">MLSHLADIPTSIWPLGSVRWTLSWIVLLSVAYTYFINKFTDNIVPENGSVLYDNPEQKKRYFAQLKRLKAAQRDLEERRRRIIQTRPFRLMDLPPELSFAILSQCADWPSTYLSLVRVSKRCQALAFRACLPFMPIHLINPNQIVSFELFIRGHPKLTPLVQNMWATPLREDQLGTAVAMVKKCTNLRSLATNAHIVQEAITLRGGTRLSHLQCKSLTLLSARPDAWASLLATRNGATFFRQLTHLRLIGDRVPDGLPLPSLTHLSYGTSGRDMSVAFRDNGTALGLAMLADTDAYPALHTVIFTKPRPIAGGLRISRPVAKTRLFCFELPPTHTELEIWCDTARHRGMWVLCADPPAHTLARGRSGSGKKAAS</sequence>
<dbReference type="AlphaFoldDB" id="A0A8H5B2B8"/>
<dbReference type="Proteomes" id="UP000567179">
    <property type="component" value="Unassembled WGS sequence"/>
</dbReference>
<evidence type="ECO:0000313" key="2">
    <source>
        <dbReference type="EMBL" id="KAF5315424.1"/>
    </source>
</evidence>
<organism evidence="2 3">
    <name type="scientific">Psilocybe cf. subviscida</name>
    <dbReference type="NCBI Taxonomy" id="2480587"/>
    <lineage>
        <taxon>Eukaryota</taxon>
        <taxon>Fungi</taxon>
        <taxon>Dikarya</taxon>
        <taxon>Basidiomycota</taxon>
        <taxon>Agaricomycotina</taxon>
        <taxon>Agaricomycetes</taxon>
        <taxon>Agaricomycetidae</taxon>
        <taxon>Agaricales</taxon>
        <taxon>Agaricineae</taxon>
        <taxon>Strophariaceae</taxon>
        <taxon>Psilocybe</taxon>
    </lineage>
</organism>
<evidence type="ECO:0000313" key="3">
    <source>
        <dbReference type="Proteomes" id="UP000567179"/>
    </source>
</evidence>
<proteinExistence type="predicted"/>
<dbReference type="EMBL" id="JAACJJ010000043">
    <property type="protein sequence ID" value="KAF5315424.1"/>
    <property type="molecule type" value="Genomic_DNA"/>
</dbReference>
<gene>
    <name evidence="2" type="ORF">D9619_007426</name>
</gene>
<comment type="caution">
    <text evidence="2">The sequence shown here is derived from an EMBL/GenBank/DDBJ whole genome shotgun (WGS) entry which is preliminary data.</text>
</comment>